<evidence type="ECO:0000256" key="3">
    <source>
        <dbReference type="ARBA" id="ARBA00022679"/>
    </source>
</evidence>
<dbReference type="Gene3D" id="3.30.200.20">
    <property type="entry name" value="Phosphorylase Kinase, domain 1"/>
    <property type="match status" value="1"/>
</dbReference>
<dbReference type="InterPro" id="IPR017441">
    <property type="entry name" value="Protein_kinase_ATP_BS"/>
</dbReference>
<dbReference type="EMBL" id="JAKFHA010000014">
    <property type="protein sequence ID" value="MCF2530077.1"/>
    <property type="molecule type" value="Genomic_DNA"/>
</dbReference>
<evidence type="ECO:0000256" key="4">
    <source>
        <dbReference type="ARBA" id="ARBA00022741"/>
    </source>
</evidence>
<keyword evidence="6 7" id="KW-0067">ATP-binding</keyword>
<keyword evidence="2 10" id="KW-0723">Serine/threonine-protein kinase</keyword>
<dbReference type="InterPro" id="IPR000719">
    <property type="entry name" value="Prot_kinase_dom"/>
</dbReference>
<reference evidence="10" key="1">
    <citation type="submission" date="2022-01" db="EMBL/GenBank/DDBJ databases">
        <title>Genome-Based Taxonomic Classification of the Phylum Actinobacteria.</title>
        <authorList>
            <person name="Gao Y."/>
        </authorList>
    </citation>
    <scope>NUCLEOTIDE SEQUENCE</scope>
    <source>
        <strain evidence="10">KLBMP 8922</strain>
    </source>
</reference>
<dbReference type="PANTHER" id="PTHR43289:SF6">
    <property type="entry name" value="SERINE_THREONINE-PROTEIN KINASE NEKL-3"/>
    <property type="match status" value="1"/>
</dbReference>
<dbReference type="InterPro" id="IPR008271">
    <property type="entry name" value="Ser/Thr_kinase_AS"/>
</dbReference>
<dbReference type="SUPFAM" id="SSF56112">
    <property type="entry name" value="Protein kinase-like (PK-like)"/>
    <property type="match status" value="1"/>
</dbReference>
<dbReference type="GO" id="GO:0004674">
    <property type="term" value="F:protein serine/threonine kinase activity"/>
    <property type="evidence" value="ECO:0007669"/>
    <property type="project" value="UniProtKB-KW"/>
</dbReference>
<proteinExistence type="predicted"/>
<feature type="domain" description="Protein kinase" evidence="9">
    <location>
        <begin position="14"/>
        <end position="272"/>
    </location>
</feature>
<feature type="compositionally biased region" description="Pro residues" evidence="8">
    <location>
        <begin position="306"/>
        <end position="320"/>
    </location>
</feature>
<dbReference type="Pfam" id="PF00069">
    <property type="entry name" value="Pkinase"/>
    <property type="match status" value="1"/>
</dbReference>
<dbReference type="SMART" id="SM00220">
    <property type="entry name" value="S_TKc"/>
    <property type="match status" value="1"/>
</dbReference>
<comment type="caution">
    <text evidence="10">The sequence shown here is derived from an EMBL/GenBank/DDBJ whole genome shotgun (WGS) entry which is preliminary data.</text>
</comment>
<dbReference type="CDD" id="cd14014">
    <property type="entry name" value="STKc_PknB_like"/>
    <property type="match status" value="1"/>
</dbReference>
<evidence type="ECO:0000256" key="1">
    <source>
        <dbReference type="ARBA" id="ARBA00012513"/>
    </source>
</evidence>
<feature type="compositionally biased region" description="Low complexity" evidence="8">
    <location>
        <begin position="397"/>
        <end position="443"/>
    </location>
</feature>
<dbReference type="Proteomes" id="UP001165378">
    <property type="component" value="Unassembled WGS sequence"/>
</dbReference>
<dbReference type="AlphaFoldDB" id="A0AA41Q2M5"/>
<dbReference type="PANTHER" id="PTHR43289">
    <property type="entry name" value="MITOGEN-ACTIVATED PROTEIN KINASE KINASE KINASE 20-RELATED"/>
    <property type="match status" value="1"/>
</dbReference>
<keyword evidence="5 10" id="KW-0418">Kinase</keyword>
<dbReference type="RefSeq" id="WP_235054748.1">
    <property type="nucleotide sequence ID" value="NZ_JAKFHA010000014.1"/>
</dbReference>
<evidence type="ECO:0000256" key="5">
    <source>
        <dbReference type="ARBA" id="ARBA00022777"/>
    </source>
</evidence>
<evidence type="ECO:0000256" key="2">
    <source>
        <dbReference type="ARBA" id="ARBA00022527"/>
    </source>
</evidence>
<evidence type="ECO:0000313" key="11">
    <source>
        <dbReference type="Proteomes" id="UP001165378"/>
    </source>
</evidence>
<organism evidence="10 11">
    <name type="scientific">Yinghuangia soli</name>
    <dbReference type="NCBI Taxonomy" id="2908204"/>
    <lineage>
        <taxon>Bacteria</taxon>
        <taxon>Bacillati</taxon>
        <taxon>Actinomycetota</taxon>
        <taxon>Actinomycetes</taxon>
        <taxon>Kitasatosporales</taxon>
        <taxon>Streptomycetaceae</taxon>
        <taxon>Yinghuangia</taxon>
    </lineage>
</organism>
<evidence type="ECO:0000256" key="7">
    <source>
        <dbReference type="PROSITE-ProRule" id="PRU10141"/>
    </source>
</evidence>
<evidence type="ECO:0000256" key="6">
    <source>
        <dbReference type="ARBA" id="ARBA00022840"/>
    </source>
</evidence>
<dbReference type="InterPro" id="IPR011009">
    <property type="entry name" value="Kinase-like_dom_sf"/>
</dbReference>
<dbReference type="PROSITE" id="PS50011">
    <property type="entry name" value="PROTEIN_KINASE_DOM"/>
    <property type="match status" value="1"/>
</dbReference>
<evidence type="ECO:0000259" key="9">
    <source>
        <dbReference type="PROSITE" id="PS50011"/>
    </source>
</evidence>
<dbReference type="PROSITE" id="PS00108">
    <property type="entry name" value="PROTEIN_KINASE_ST"/>
    <property type="match status" value="1"/>
</dbReference>
<accession>A0AA41Q2M5</accession>
<feature type="compositionally biased region" description="Pro residues" evidence="8">
    <location>
        <begin position="444"/>
        <end position="464"/>
    </location>
</feature>
<feature type="binding site" evidence="7">
    <location>
        <position position="43"/>
    </location>
    <ligand>
        <name>ATP</name>
        <dbReference type="ChEBI" id="CHEBI:30616"/>
    </ligand>
</feature>
<keyword evidence="3" id="KW-0808">Transferase</keyword>
<dbReference type="GO" id="GO:0005524">
    <property type="term" value="F:ATP binding"/>
    <property type="evidence" value="ECO:0007669"/>
    <property type="project" value="UniProtKB-UniRule"/>
</dbReference>
<dbReference type="PROSITE" id="PS00107">
    <property type="entry name" value="PROTEIN_KINASE_ATP"/>
    <property type="match status" value="1"/>
</dbReference>
<evidence type="ECO:0000313" key="10">
    <source>
        <dbReference type="EMBL" id="MCF2530077.1"/>
    </source>
</evidence>
<feature type="region of interest" description="Disordered" evidence="8">
    <location>
        <begin position="302"/>
        <end position="361"/>
    </location>
</feature>
<protein>
    <recommendedName>
        <fullName evidence="1">non-specific serine/threonine protein kinase</fullName>
        <ecNumber evidence="1">2.7.11.1</ecNumber>
    </recommendedName>
</protein>
<evidence type="ECO:0000256" key="8">
    <source>
        <dbReference type="SAM" id="MobiDB-lite"/>
    </source>
</evidence>
<gene>
    <name evidence="10" type="ORF">LZ495_23040</name>
</gene>
<sequence length="613" mass="63236">MTDPTGERMVAGRYRLADMLGRGGMGTVWRAYDTVLDRTVAVKEVRVPDDLPDDERARRAARAMREVRAAALVTHPGVVAVYDVVEDGERPWIIMELVPGRTLADDLSEGRLPVSEAARVTRSLLAALAAVHAAGVVHRDIKPGNVLMALDGRAVLTDFGIATLVGSSTITVTGTTIGTLEYMAPERAQGMRPGPASDLWSLGATLYEMLEGRSPFRRNGEFATLQAVLDGVYDPPRHAGELGEVLAGLLTVDPLLRLTADQGLRLLAQSSAAGAAAVTAPVPPSPLPPPPAAVPETELGAAPAAAIPPPPPMPAAPPRVGPQAPDTPEWPTADNWSAPLYAVDPRSSGGELGPGSDTLPVPSRRVRVLVPVLALVLVASGAGVWAYVAGRDGGGSAAKPASATTPPNATSAPGTAPGASAPPSTGPSATSKPGPSATSTAGVPAPPPGPPATSAPPSSAPVPAPAGYHYVDDPGGFRVAVLDGWQRSAEGGRVFYRSPDGTMRLGVRMNAADASGDPYSDLAAQDANGSGSSATATYPGYTRVRLEKTTFGGGPAGIWEFTWNDQGTLRRSVNLRYVANGLTYDFWVSGPEAGTPTIRSVFEAAKSTFTPRS</sequence>
<keyword evidence="11" id="KW-1185">Reference proteome</keyword>
<name>A0AA41Q2M5_9ACTN</name>
<keyword evidence="4 7" id="KW-0547">Nucleotide-binding</keyword>
<dbReference type="Gene3D" id="1.10.510.10">
    <property type="entry name" value="Transferase(Phosphotransferase) domain 1"/>
    <property type="match status" value="1"/>
</dbReference>
<feature type="region of interest" description="Disordered" evidence="8">
    <location>
        <begin position="393"/>
        <end position="467"/>
    </location>
</feature>
<dbReference type="EC" id="2.7.11.1" evidence="1"/>